<dbReference type="OrthoDB" id="5500067at2"/>
<dbReference type="RefSeq" id="WP_136933914.1">
    <property type="nucleotide sequence ID" value="NZ_SSMQ01000055.1"/>
</dbReference>
<comment type="caution">
    <text evidence="2">The sequence shown here is derived from an EMBL/GenBank/DDBJ whole genome shotgun (WGS) entry which is preliminary data.</text>
</comment>
<proteinExistence type="predicted"/>
<reference evidence="2 3" key="1">
    <citation type="submission" date="2019-04" db="EMBL/GenBank/DDBJ databases">
        <authorList>
            <person name="Li Y."/>
            <person name="Wang J."/>
        </authorList>
    </citation>
    <scope>NUCLEOTIDE SEQUENCE [LARGE SCALE GENOMIC DNA]</scope>
    <source>
        <strain evidence="2 3">DSM 14668</strain>
    </source>
</reference>
<feature type="region of interest" description="Disordered" evidence="1">
    <location>
        <begin position="246"/>
        <end position="271"/>
    </location>
</feature>
<organism evidence="2 3">
    <name type="scientific">Polyangium fumosum</name>
    <dbReference type="NCBI Taxonomy" id="889272"/>
    <lineage>
        <taxon>Bacteria</taxon>
        <taxon>Pseudomonadati</taxon>
        <taxon>Myxococcota</taxon>
        <taxon>Polyangia</taxon>
        <taxon>Polyangiales</taxon>
        <taxon>Polyangiaceae</taxon>
        <taxon>Polyangium</taxon>
    </lineage>
</organism>
<protein>
    <submittedName>
        <fullName evidence="2">Uncharacterized protein</fullName>
    </submittedName>
</protein>
<dbReference type="Proteomes" id="UP000309215">
    <property type="component" value="Unassembled WGS sequence"/>
</dbReference>
<evidence type="ECO:0000313" key="2">
    <source>
        <dbReference type="EMBL" id="TKC99606.1"/>
    </source>
</evidence>
<keyword evidence="3" id="KW-1185">Reference proteome</keyword>
<evidence type="ECO:0000313" key="3">
    <source>
        <dbReference type="Proteomes" id="UP000309215"/>
    </source>
</evidence>
<dbReference type="EMBL" id="SSMQ01000055">
    <property type="protein sequence ID" value="TKC99606.1"/>
    <property type="molecule type" value="Genomic_DNA"/>
</dbReference>
<accession>A0A4U1IZT6</accession>
<name>A0A4U1IZT6_9BACT</name>
<gene>
    <name evidence="2" type="ORF">E8A74_37540</name>
</gene>
<sequence>MDATLTTLLTLYVFSTGRRLFAMQEVKKAASAAGHAALAAHCDVAIDHDRMTRNLEARWSSDKDAAQYSPETKQIDILVDVALGAFRDAINAEARDSAPGDTLGEDAAKLEAELFPKGVAAITTLPFPEELAEVERIISRAQSPQWSNVTQALGLGRRVARLVELEKSYRAAIAAPAKNVSFGQVKNARAKGQSLMLQAVAMILGLHPSDSEADLLARQNLLGPILAQNEAIRVYLRARRTIEDIDPETGQVEATRPATQTTTDPAGGPVG</sequence>
<evidence type="ECO:0000256" key="1">
    <source>
        <dbReference type="SAM" id="MobiDB-lite"/>
    </source>
</evidence>
<dbReference type="AlphaFoldDB" id="A0A4U1IZT6"/>